<feature type="domain" description="RagB/SusD" evidence="6">
    <location>
        <begin position="289"/>
        <end position="552"/>
    </location>
</feature>
<comment type="subcellular location">
    <subcellularLocation>
        <location evidence="1">Cell outer membrane</location>
    </subcellularLocation>
</comment>
<evidence type="ECO:0008006" key="10">
    <source>
        <dbReference type="Google" id="ProtNLM"/>
    </source>
</evidence>
<dbReference type="SUPFAM" id="SSF48452">
    <property type="entry name" value="TPR-like"/>
    <property type="match status" value="1"/>
</dbReference>
<dbReference type="PROSITE" id="PS51257">
    <property type="entry name" value="PROKAR_LIPOPROTEIN"/>
    <property type="match status" value="1"/>
</dbReference>
<dbReference type="InterPro" id="IPR012944">
    <property type="entry name" value="SusD_RagB_dom"/>
</dbReference>
<dbReference type="EMBL" id="CP017141">
    <property type="protein sequence ID" value="AOM76389.1"/>
    <property type="molecule type" value="Genomic_DNA"/>
</dbReference>
<evidence type="ECO:0000256" key="1">
    <source>
        <dbReference type="ARBA" id="ARBA00004442"/>
    </source>
</evidence>
<organism evidence="8 9">
    <name type="scientific">Pedobacter steynii</name>
    <dbReference type="NCBI Taxonomy" id="430522"/>
    <lineage>
        <taxon>Bacteria</taxon>
        <taxon>Pseudomonadati</taxon>
        <taxon>Bacteroidota</taxon>
        <taxon>Sphingobacteriia</taxon>
        <taxon>Sphingobacteriales</taxon>
        <taxon>Sphingobacteriaceae</taxon>
        <taxon>Pedobacter</taxon>
    </lineage>
</organism>
<dbReference type="AlphaFoldDB" id="A0A1D7QCW0"/>
<accession>A0A1D7QCW0</accession>
<evidence type="ECO:0000313" key="8">
    <source>
        <dbReference type="EMBL" id="AOM76389.1"/>
    </source>
</evidence>
<dbReference type="GO" id="GO:0009279">
    <property type="term" value="C:cell outer membrane"/>
    <property type="evidence" value="ECO:0007669"/>
    <property type="project" value="UniProtKB-SubCell"/>
</dbReference>
<evidence type="ECO:0000256" key="5">
    <source>
        <dbReference type="ARBA" id="ARBA00023237"/>
    </source>
</evidence>
<evidence type="ECO:0000256" key="3">
    <source>
        <dbReference type="ARBA" id="ARBA00022729"/>
    </source>
</evidence>
<gene>
    <name evidence="8" type="ORF">BFS30_04005</name>
</gene>
<evidence type="ECO:0000259" key="6">
    <source>
        <dbReference type="Pfam" id="PF07980"/>
    </source>
</evidence>
<dbReference type="Pfam" id="PF07980">
    <property type="entry name" value="SusD_RagB"/>
    <property type="match status" value="1"/>
</dbReference>
<keyword evidence="3" id="KW-0732">Signal</keyword>
<dbReference type="RefSeq" id="WP_069378085.1">
    <property type="nucleotide sequence ID" value="NZ_CP017141.1"/>
</dbReference>
<dbReference type="InterPro" id="IPR033985">
    <property type="entry name" value="SusD-like_N"/>
</dbReference>
<keyword evidence="9" id="KW-1185">Reference proteome</keyword>
<name>A0A1D7QCW0_9SPHI</name>
<dbReference type="OrthoDB" id="5694214at2"/>
<reference evidence="8 9" key="1">
    <citation type="submission" date="2016-08" db="EMBL/GenBank/DDBJ databases">
        <authorList>
            <person name="Seilhamer J.J."/>
        </authorList>
    </citation>
    <scope>NUCLEOTIDE SEQUENCE [LARGE SCALE GENOMIC DNA]</scope>
    <source>
        <strain evidence="8 9">DX4</strain>
    </source>
</reference>
<dbReference type="InterPro" id="IPR011990">
    <property type="entry name" value="TPR-like_helical_dom_sf"/>
</dbReference>
<dbReference type="Proteomes" id="UP000094313">
    <property type="component" value="Chromosome"/>
</dbReference>
<comment type="similarity">
    <text evidence="2">Belongs to the SusD family.</text>
</comment>
<keyword evidence="5" id="KW-0998">Cell outer membrane</keyword>
<protein>
    <recommendedName>
        <fullName evidence="10">Starch-binding associating with outer membrane</fullName>
    </recommendedName>
</protein>
<dbReference type="Gene3D" id="1.25.40.390">
    <property type="match status" value="1"/>
</dbReference>
<sequence length="552" mass="62335">MKKNIYIKWIGAFVIVLAISSCKKDFLNRPPQDQLSDATFWKTENDLFSALNDTYSSTLPGEGGTIYDDAKTDNAYGQYPWESTATVVSAGDITSTTDAGWSFGAIRSANLLLENADKVQMDAGRKERYKAEARFLRAFSYLDLLNKFGDVPLITKTLQFAEVDVKRAPKAEVYKFIIDELTAVAQILPQTYAGGKYNDKGRVTKGAAIALKARAALYNSDWKVATDAAKEVMTLGYSLFKVSAETGDDLGDDYSKWATFSNAAEEKKFRLGIRSYEQIFWAKNKQNSEVILDRQYIQQKDANTLNTFLPSANLGGWSSVTPTQELVNDYLNYKTGEPVPVVDPAVRATLFKNNDAAFANEYKNRDPRFYATVQFVGSPWNNIESGYEFAWNGGGNNNSSTGYNFRKMVDPEIYKAQLDNYSNVILIRYAEILLTYAEAQNELAGPDASVYQALNDIRDRAGMPQVDQAKYNSKTSLRELIHRERRIELALEGQRYMDIRRWKIAPQVMKNITDIRNTLAQKRVWTDKLYLMPIPQNQMDLSNAILTQNTGY</sequence>
<proteinExistence type="inferred from homology"/>
<evidence type="ECO:0000259" key="7">
    <source>
        <dbReference type="Pfam" id="PF14322"/>
    </source>
</evidence>
<keyword evidence="4" id="KW-0472">Membrane</keyword>
<feature type="domain" description="SusD-like N-terminal" evidence="7">
    <location>
        <begin position="57"/>
        <end position="216"/>
    </location>
</feature>
<dbReference type="KEGG" id="psty:BFS30_04005"/>
<evidence type="ECO:0000256" key="4">
    <source>
        <dbReference type="ARBA" id="ARBA00023136"/>
    </source>
</evidence>
<evidence type="ECO:0000313" key="9">
    <source>
        <dbReference type="Proteomes" id="UP000094313"/>
    </source>
</evidence>
<dbReference type="Pfam" id="PF14322">
    <property type="entry name" value="SusD-like_3"/>
    <property type="match status" value="1"/>
</dbReference>
<evidence type="ECO:0000256" key="2">
    <source>
        <dbReference type="ARBA" id="ARBA00006275"/>
    </source>
</evidence>